<dbReference type="InterPro" id="IPR050838">
    <property type="entry name" value="Ketopantoate_reductase"/>
</dbReference>
<dbReference type="InterPro" id="IPR013328">
    <property type="entry name" value="6PGD_dom2"/>
</dbReference>
<dbReference type="EC" id="1.1.1.169" evidence="2"/>
<dbReference type="InterPro" id="IPR003710">
    <property type="entry name" value="ApbA"/>
</dbReference>
<dbReference type="EMBL" id="ML179037">
    <property type="protein sequence ID" value="THV07513.1"/>
    <property type="molecule type" value="Genomic_DNA"/>
</dbReference>
<dbReference type="Gene3D" id="3.40.50.720">
    <property type="entry name" value="NAD(P)-binding Rossmann-like Domain"/>
    <property type="match status" value="1"/>
</dbReference>
<dbReference type="InterPro" id="IPR013752">
    <property type="entry name" value="KPA_reductase"/>
</dbReference>
<evidence type="ECO:0000256" key="3">
    <source>
        <dbReference type="ARBA" id="ARBA00022857"/>
    </source>
</evidence>
<evidence type="ECO:0000259" key="6">
    <source>
        <dbReference type="Pfam" id="PF02558"/>
    </source>
</evidence>
<evidence type="ECO:0000313" key="8">
    <source>
        <dbReference type="EMBL" id="THV07513.1"/>
    </source>
</evidence>
<reference evidence="8 9" key="1">
    <citation type="journal article" date="2019" name="Nat. Ecol. Evol.">
        <title>Megaphylogeny resolves global patterns of mushroom evolution.</title>
        <authorList>
            <person name="Varga T."/>
            <person name="Krizsan K."/>
            <person name="Foldi C."/>
            <person name="Dima B."/>
            <person name="Sanchez-Garcia M."/>
            <person name="Sanchez-Ramirez S."/>
            <person name="Szollosi G.J."/>
            <person name="Szarkandi J.G."/>
            <person name="Papp V."/>
            <person name="Albert L."/>
            <person name="Andreopoulos W."/>
            <person name="Angelini C."/>
            <person name="Antonin V."/>
            <person name="Barry K.W."/>
            <person name="Bougher N.L."/>
            <person name="Buchanan P."/>
            <person name="Buyck B."/>
            <person name="Bense V."/>
            <person name="Catcheside P."/>
            <person name="Chovatia M."/>
            <person name="Cooper J."/>
            <person name="Damon W."/>
            <person name="Desjardin D."/>
            <person name="Finy P."/>
            <person name="Geml J."/>
            <person name="Haridas S."/>
            <person name="Hughes K."/>
            <person name="Justo A."/>
            <person name="Karasinski D."/>
            <person name="Kautmanova I."/>
            <person name="Kiss B."/>
            <person name="Kocsube S."/>
            <person name="Kotiranta H."/>
            <person name="LaButti K.M."/>
            <person name="Lechner B.E."/>
            <person name="Liimatainen K."/>
            <person name="Lipzen A."/>
            <person name="Lukacs Z."/>
            <person name="Mihaltcheva S."/>
            <person name="Morgado L.N."/>
            <person name="Niskanen T."/>
            <person name="Noordeloos M.E."/>
            <person name="Ohm R.A."/>
            <person name="Ortiz-Santana B."/>
            <person name="Ovrebo C."/>
            <person name="Racz N."/>
            <person name="Riley R."/>
            <person name="Savchenko A."/>
            <person name="Shiryaev A."/>
            <person name="Soop K."/>
            <person name="Spirin V."/>
            <person name="Szebenyi C."/>
            <person name="Tomsovsky M."/>
            <person name="Tulloss R.E."/>
            <person name="Uehling J."/>
            <person name="Grigoriev I.V."/>
            <person name="Vagvolgyi C."/>
            <person name="Papp T."/>
            <person name="Martin F.M."/>
            <person name="Miettinen O."/>
            <person name="Hibbett D.S."/>
            <person name="Nagy L.G."/>
        </authorList>
    </citation>
    <scope>NUCLEOTIDE SEQUENCE [LARGE SCALE GENOMIC DNA]</scope>
    <source>
        <strain evidence="8 9">CBS 962.96</strain>
    </source>
</reference>
<dbReference type="GO" id="GO:0005739">
    <property type="term" value="C:mitochondrion"/>
    <property type="evidence" value="ECO:0007669"/>
    <property type="project" value="TreeGrafter"/>
</dbReference>
<dbReference type="InterPro" id="IPR013332">
    <property type="entry name" value="KPR_N"/>
</dbReference>
<evidence type="ECO:0000256" key="4">
    <source>
        <dbReference type="ARBA" id="ARBA00023002"/>
    </source>
</evidence>
<dbReference type="Proteomes" id="UP000297245">
    <property type="component" value="Unassembled WGS sequence"/>
</dbReference>
<dbReference type="SUPFAM" id="SSF51735">
    <property type="entry name" value="NAD(P)-binding Rossmann-fold domains"/>
    <property type="match status" value="1"/>
</dbReference>
<organism evidence="8 9">
    <name type="scientific">Dendrothele bispora (strain CBS 962.96)</name>
    <dbReference type="NCBI Taxonomy" id="1314807"/>
    <lineage>
        <taxon>Eukaryota</taxon>
        <taxon>Fungi</taxon>
        <taxon>Dikarya</taxon>
        <taxon>Basidiomycota</taxon>
        <taxon>Agaricomycotina</taxon>
        <taxon>Agaricomycetes</taxon>
        <taxon>Agaricomycetidae</taxon>
        <taxon>Agaricales</taxon>
        <taxon>Agaricales incertae sedis</taxon>
        <taxon>Dendrothele</taxon>
    </lineage>
</organism>
<comment type="similarity">
    <text evidence="1">Belongs to the ketopantoate reductase family.</text>
</comment>
<protein>
    <recommendedName>
        <fullName evidence="2">2-dehydropantoate 2-reductase</fullName>
        <ecNumber evidence="2">1.1.1.169</ecNumber>
    </recommendedName>
    <alternativeName>
        <fullName evidence="5">Ketopantoate reductase</fullName>
    </alternativeName>
</protein>
<dbReference type="GO" id="GO:0050661">
    <property type="term" value="F:NADP binding"/>
    <property type="evidence" value="ECO:0007669"/>
    <property type="project" value="TreeGrafter"/>
</dbReference>
<evidence type="ECO:0000256" key="2">
    <source>
        <dbReference type="ARBA" id="ARBA00013014"/>
    </source>
</evidence>
<dbReference type="GO" id="GO:0015940">
    <property type="term" value="P:pantothenate biosynthetic process"/>
    <property type="evidence" value="ECO:0007669"/>
    <property type="project" value="InterPro"/>
</dbReference>
<name>A0A4S8MW25_DENBC</name>
<dbReference type="GO" id="GO:0008677">
    <property type="term" value="F:2-dehydropantoate 2-reductase activity"/>
    <property type="evidence" value="ECO:0007669"/>
    <property type="project" value="UniProtKB-EC"/>
</dbReference>
<keyword evidence="9" id="KW-1185">Reference proteome</keyword>
<dbReference type="OrthoDB" id="73846at2759"/>
<evidence type="ECO:0000256" key="5">
    <source>
        <dbReference type="ARBA" id="ARBA00032024"/>
    </source>
</evidence>
<sequence length="418" mass="46683">MQFHVLGLGAIGSLVSHHLRHSLPPRNVVTLIHKSVRQARNTIEDGPTVYVENGGVTSSTTGFKSEIFEGTVSSRIPLSERTAANEEKGPGFSSNDIQEAERIDSLFVTTKAHQTLPALRRLSPRLSGNSTIVLLQNGMGIYEELVEHIFRNPYNRPHFILASNTHGAFIRSRAARFHVVHTGIGEIQFGIVPDPAGRNFEAGFFDPEVFPLGRQARITDITTSSEQDHQFGRYQSLRNTVAALLLMDNLRTSWRPMEEIQLAMRRKLVVNSVINPLTAILGCRNGELFSHQAARSILRGVCTEASRVYAAEMQAQAKVFVDSLGPRSEDEDALLLNRFPPVLKWQSLEQEVLRVAELTKGNYSSMLESVRRGSQTEIKYMNGHLLRMGKAYSIRMPHTASLMHMLQLRSAIPVEVKL</sequence>
<keyword evidence="3" id="KW-0521">NADP</keyword>
<dbReference type="Pfam" id="PF08546">
    <property type="entry name" value="ApbA_C"/>
    <property type="match status" value="1"/>
</dbReference>
<evidence type="ECO:0000256" key="1">
    <source>
        <dbReference type="ARBA" id="ARBA00007870"/>
    </source>
</evidence>
<keyword evidence="4" id="KW-0560">Oxidoreductase</keyword>
<feature type="domain" description="Ketopantoate reductase N-terminal" evidence="6">
    <location>
        <begin position="3"/>
        <end position="192"/>
    </location>
</feature>
<dbReference type="InterPro" id="IPR036291">
    <property type="entry name" value="NAD(P)-bd_dom_sf"/>
</dbReference>
<dbReference type="SUPFAM" id="SSF48179">
    <property type="entry name" value="6-phosphogluconate dehydrogenase C-terminal domain-like"/>
    <property type="match status" value="1"/>
</dbReference>
<dbReference type="Pfam" id="PF02558">
    <property type="entry name" value="ApbA"/>
    <property type="match status" value="1"/>
</dbReference>
<accession>A0A4S8MW25</accession>
<dbReference type="Gene3D" id="1.10.1040.10">
    <property type="entry name" value="N-(1-d-carboxylethyl)-l-norvaline Dehydrogenase, domain 2"/>
    <property type="match status" value="1"/>
</dbReference>
<feature type="domain" description="Ketopantoate reductase C-terminal" evidence="7">
    <location>
        <begin position="260"/>
        <end position="408"/>
    </location>
</feature>
<dbReference type="InterPro" id="IPR008927">
    <property type="entry name" value="6-PGluconate_DH-like_C_sf"/>
</dbReference>
<evidence type="ECO:0000313" key="9">
    <source>
        <dbReference type="Proteomes" id="UP000297245"/>
    </source>
</evidence>
<dbReference type="PANTHER" id="PTHR43765:SF2">
    <property type="entry name" value="2-DEHYDROPANTOATE 2-REDUCTASE"/>
    <property type="match status" value="1"/>
</dbReference>
<dbReference type="NCBIfam" id="TIGR00745">
    <property type="entry name" value="apbA_panE"/>
    <property type="match status" value="1"/>
</dbReference>
<dbReference type="AlphaFoldDB" id="A0A4S8MW25"/>
<evidence type="ECO:0000259" key="7">
    <source>
        <dbReference type="Pfam" id="PF08546"/>
    </source>
</evidence>
<proteinExistence type="inferred from homology"/>
<gene>
    <name evidence="8" type="ORF">K435DRAFT_260012</name>
</gene>
<dbReference type="PANTHER" id="PTHR43765">
    <property type="entry name" value="2-DEHYDROPANTOATE 2-REDUCTASE-RELATED"/>
    <property type="match status" value="1"/>
</dbReference>